<organism evidence="2">
    <name type="scientific">viral metagenome</name>
    <dbReference type="NCBI Taxonomy" id="1070528"/>
    <lineage>
        <taxon>unclassified sequences</taxon>
        <taxon>metagenomes</taxon>
        <taxon>organismal metagenomes</taxon>
    </lineage>
</organism>
<dbReference type="PANTHER" id="PTHR36973">
    <property type="entry name" value="SLL1456 PROTEIN-RELATED"/>
    <property type="match status" value="1"/>
</dbReference>
<accession>A0A6C0DQ21</accession>
<dbReference type="GO" id="GO:0008171">
    <property type="term" value="F:O-methyltransferase activity"/>
    <property type="evidence" value="ECO:0007669"/>
    <property type="project" value="TreeGrafter"/>
</dbReference>
<dbReference type="NCBIfam" id="TIGR01444">
    <property type="entry name" value="fkbM_fam"/>
    <property type="match status" value="1"/>
</dbReference>
<dbReference type="Gene3D" id="3.40.50.150">
    <property type="entry name" value="Vaccinia Virus protein VP39"/>
    <property type="match status" value="1"/>
</dbReference>
<evidence type="ECO:0000259" key="1">
    <source>
        <dbReference type="Pfam" id="PF05050"/>
    </source>
</evidence>
<protein>
    <recommendedName>
        <fullName evidence="1">Methyltransferase FkbM domain-containing protein</fullName>
    </recommendedName>
</protein>
<evidence type="ECO:0000313" key="2">
    <source>
        <dbReference type="EMBL" id="QHT19018.1"/>
    </source>
</evidence>
<dbReference type="PANTHER" id="PTHR36973:SF4">
    <property type="entry name" value="NODULATION PROTEIN"/>
    <property type="match status" value="1"/>
</dbReference>
<dbReference type="InterPro" id="IPR006342">
    <property type="entry name" value="FkbM_mtfrase"/>
</dbReference>
<feature type="domain" description="Methyltransferase FkbM" evidence="1">
    <location>
        <begin position="37"/>
        <end position="202"/>
    </location>
</feature>
<dbReference type="InterPro" id="IPR029063">
    <property type="entry name" value="SAM-dependent_MTases_sf"/>
</dbReference>
<dbReference type="EMBL" id="MN739661">
    <property type="protein sequence ID" value="QHT19018.1"/>
    <property type="molecule type" value="Genomic_DNA"/>
</dbReference>
<proteinExistence type="predicted"/>
<dbReference type="SUPFAM" id="SSF53335">
    <property type="entry name" value="S-adenosyl-L-methionine-dependent methyltransferases"/>
    <property type="match status" value="1"/>
</dbReference>
<dbReference type="InterPro" id="IPR053188">
    <property type="entry name" value="FkbM_Methyltransferase"/>
</dbReference>
<dbReference type="AlphaFoldDB" id="A0A6C0DQ21"/>
<name>A0A6C0DQ21_9ZZZZ</name>
<dbReference type="Pfam" id="PF05050">
    <property type="entry name" value="Methyltransf_21"/>
    <property type="match status" value="1"/>
</dbReference>
<sequence length="233" mass="27148">MAYSEFFNFIDKAQIKTIFELGSRDLIDAIQLSDHFNNSKVYAFECNPDCLIECNKQLAYLDNYKKQNIVLVDKAVSLTDDKVSFYPFDLTKYDNMGSSSMLKIDFSLRNRDDPDYNRENPQKEITVNGVRLDTFINDNDIQNIDLLCIDLQGYELNAIKSLGVHLHKVKYIITECSIQSTYTHGSTFEELNDYLNEYNFVYHCSNRFGNQFPHLNIRGFSEFDSLFINYSTI</sequence>
<reference evidence="2" key="1">
    <citation type="journal article" date="2020" name="Nature">
        <title>Giant virus diversity and host interactions through global metagenomics.</title>
        <authorList>
            <person name="Schulz F."/>
            <person name="Roux S."/>
            <person name="Paez-Espino D."/>
            <person name="Jungbluth S."/>
            <person name="Walsh D.A."/>
            <person name="Denef V.J."/>
            <person name="McMahon K.D."/>
            <person name="Konstantinidis K.T."/>
            <person name="Eloe-Fadrosh E.A."/>
            <person name="Kyrpides N.C."/>
            <person name="Woyke T."/>
        </authorList>
    </citation>
    <scope>NUCLEOTIDE SEQUENCE</scope>
    <source>
        <strain evidence="2">GVMAG-M-3300023174-49</strain>
    </source>
</reference>